<name>A0A452SPN8_URSAM</name>
<evidence type="ECO:0000313" key="1">
    <source>
        <dbReference type="Ensembl" id="ENSUAMP00000034634.1"/>
    </source>
</evidence>
<reference evidence="2" key="1">
    <citation type="submission" date="2016-06" db="EMBL/GenBank/DDBJ databases">
        <title>De novo assembly and RNA-Seq shows season-dependent expression and editing in black bear kidneys.</title>
        <authorList>
            <person name="Korstanje R."/>
            <person name="Srivastava A."/>
            <person name="Sarsani V.K."/>
            <person name="Sheehan S.M."/>
            <person name="Seger R.L."/>
            <person name="Barter M.E."/>
            <person name="Lindqvist C."/>
            <person name="Brody L.C."/>
            <person name="Mullikin J.C."/>
        </authorList>
    </citation>
    <scope>NUCLEOTIDE SEQUENCE [LARGE SCALE GENOMIC DNA]</scope>
</reference>
<accession>A0A452SPN8</accession>
<sequence length="140" mass="15409">MQSGGGVRADDTSTLNSVCGCAWVYVWEEKQRCTLSSFFFFGLRPQPPPSRTLASVQTAVWSVMKRRGGGGRGELCVKCLLEMHCGVFSCMGNRLCQAFPHFPYLSHLVSCLCFQLSVILFASCPKLIFSQSLKTELSPG</sequence>
<dbReference type="Proteomes" id="UP000291022">
    <property type="component" value="Unassembled WGS sequence"/>
</dbReference>
<protein>
    <submittedName>
        <fullName evidence="1">Uncharacterized protein</fullName>
    </submittedName>
</protein>
<organism evidence="1 2">
    <name type="scientific">Ursus americanus</name>
    <name type="common">American black bear</name>
    <name type="synonym">Euarctos americanus</name>
    <dbReference type="NCBI Taxonomy" id="9643"/>
    <lineage>
        <taxon>Eukaryota</taxon>
        <taxon>Metazoa</taxon>
        <taxon>Chordata</taxon>
        <taxon>Craniata</taxon>
        <taxon>Vertebrata</taxon>
        <taxon>Euteleostomi</taxon>
        <taxon>Mammalia</taxon>
        <taxon>Eutheria</taxon>
        <taxon>Laurasiatheria</taxon>
        <taxon>Carnivora</taxon>
        <taxon>Caniformia</taxon>
        <taxon>Ursidae</taxon>
        <taxon>Ursus</taxon>
    </lineage>
</organism>
<dbReference type="GeneTree" id="ENSGT00910000146900"/>
<evidence type="ECO:0000313" key="2">
    <source>
        <dbReference type="Proteomes" id="UP000291022"/>
    </source>
</evidence>
<keyword evidence="2" id="KW-1185">Reference proteome</keyword>
<reference evidence="1" key="2">
    <citation type="submission" date="2025-08" db="UniProtKB">
        <authorList>
            <consortium name="Ensembl"/>
        </authorList>
    </citation>
    <scope>IDENTIFICATION</scope>
</reference>
<dbReference type="OMA" id="SCMGNRL"/>
<dbReference type="AlphaFoldDB" id="A0A452SPN8"/>
<dbReference type="Ensembl" id="ENSUAMT00000038567.1">
    <property type="protein sequence ID" value="ENSUAMP00000034634.1"/>
    <property type="gene ID" value="ENSUAMG00000026325.1"/>
</dbReference>
<proteinExistence type="predicted"/>
<reference evidence="1" key="3">
    <citation type="submission" date="2025-09" db="UniProtKB">
        <authorList>
            <consortium name="Ensembl"/>
        </authorList>
    </citation>
    <scope>IDENTIFICATION</scope>
</reference>